<keyword evidence="1" id="KW-0472">Membrane</keyword>
<protein>
    <submittedName>
        <fullName evidence="2">Uncharacterized protein</fullName>
    </submittedName>
</protein>
<sequence>MLTKNAEHLLKKFVNDEFQTIHQNDQYIPEGEIYRNFSPNYQSKTELALAELIENGYVSKIAQSLFYTTTSGKTYFDIKKINFKNKIIWNITIPALLGFIGGTIPVWFNALIR</sequence>
<keyword evidence="1" id="KW-0812">Transmembrane</keyword>
<organism evidence="2 3">
    <name type="scientific">Fructobacillus papyriferae</name>
    <dbReference type="NCBI Taxonomy" id="2713171"/>
    <lineage>
        <taxon>Bacteria</taxon>
        <taxon>Bacillati</taxon>
        <taxon>Bacillota</taxon>
        <taxon>Bacilli</taxon>
        <taxon>Lactobacillales</taxon>
        <taxon>Lactobacillaceae</taxon>
        <taxon>Fructobacillus</taxon>
    </lineage>
</organism>
<dbReference type="Proteomes" id="UP001519418">
    <property type="component" value="Unassembled WGS sequence"/>
</dbReference>
<evidence type="ECO:0000313" key="3">
    <source>
        <dbReference type="Proteomes" id="UP001519418"/>
    </source>
</evidence>
<reference evidence="2 3" key="1">
    <citation type="submission" date="2020-02" db="EMBL/GenBank/DDBJ databases">
        <title>Fructobacillus sp. isolated from paper mulberry of Taiwan.</title>
        <authorList>
            <person name="Lin S.-T."/>
        </authorList>
    </citation>
    <scope>NUCLEOTIDE SEQUENCE [LARGE SCALE GENOMIC DNA]</scope>
    <source>
        <strain evidence="2 3">M1-10</strain>
    </source>
</reference>
<proteinExistence type="predicted"/>
<comment type="caution">
    <text evidence="2">The sequence shown here is derived from an EMBL/GenBank/DDBJ whole genome shotgun (WGS) entry which is preliminary data.</text>
</comment>
<keyword evidence="1" id="KW-1133">Transmembrane helix</keyword>
<accession>A0ABS5QP86</accession>
<name>A0ABS5QP86_9LACO</name>
<dbReference type="RefSeq" id="WP_213819566.1">
    <property type="nucleotide sequence ID" value="NZ_JAAMFI010000001.1"/>
</dbReference>
<dbReference type="EMBL" id="JAAMFI010000001">
    <property type="protein sequence ID" value="MBS9334978.1"/>
    <property type="molecule type" value="Genomic_DNA"/>
</dbReference>
<feature type="transmembrane region" description="Helical" evidence="1">
    <location>
        <begin position="87"/>
        <end position="108"/>
    </location>
</feature>
<gene>
    <name evidence="2" type="ORF">G6R27_02845</name>
</gene>
<keyword evidence="3" id="KW-1185">Reference proteome</keyword>
<evidence type="ECO:0000313" key="2">
    <source>
        <dbReference type="EMBL" id="MBS9334978.1"/>
    </source>
</evidence>
<evidence type="ECO:0000256" key="1">
    <source>
        <dbReference type="SAM" id="Phobius"/>
    </source>
</evidence>